<organism evidence="1">
    <name type="scientific">marine metagenome</name>
    <dbReference type="NCBI Taxonomy" id="408172"/>
    <lineage>
        <taxon>unclassified sequences</taxon>
        <taxon>metagenomes</taxon>
        <taxon>ecological metagenomes</taxon>
    </lineage>
</organism>
<dbReference type="AlphaFoldDB" id="A0A383EBT1"/>
<proteinExistence type="predicted"/>
<reference evidence="1" key="1">
    <citation type="submission" date="2018-05" db="EMBL/GenBank/DDBJ databases">
        <authorList>
            <person name="Lanie J.A."/>
            <person name="Ng W.-L."/>
            <person name="Kazmierczak K.M."/>
            <person name="Andrzejewski T.M."/>
            <person name="Davidsen T.M."/>
            <person name="Wayne K.J."/>
            <person name="Tettelin H."/>
            <person name="Glass J.I."/>
            <person name="Rusch D."/>
            <person name="Podicherti R."/>
            <person name="Tsui H.-C.T."/>
            <person name="Winkler M.E."/>
        </authorList>
    </citation>
    <scope>NUCLEOTIDE SEQUENCE</scope>
</reference>
<dbReference type="EMBL" id="UINC01224274">
    <property type="protein sequence ID" value="SVE53825.1"/>
    <property type="molecule type" value="Genomic_DNA"/>
</dbReference>
<sequence length="231" mass="26818">AKDRVVVIAKTGRLQSWDMLSMEDQEKYTRDHLDLILDVGSKYGIERLEAFRLIGIHQPWQRMWLAEFPTFEGAEEWIQAEMAPPYGSDGYWEYYLARPWGPDYFSAWVINKRKTMAPLKCQNPNDIAGLKVDEESVVILMFGRGLPGSDLMSIDDRGDKEHVDLMKAIASEYGLMRLEGFKLIAPLDQWHRAWVIEFPTMAGAEAWMEAEVLPVYGTYNKKTYYLARNYF</sequence>
<feature type="non-terminal residue" evidence="1">
    <location>
        <position position="231"/>
    </location>
</feature>
<protein>
    <submittedName>
        <fullName evidence="1">Uncharacterized protein</fullName>
    </submittedName>
</protein>
<feature type="non-terminal residue" evidence="1">
    <location>
        <position position="1"/>
    </location>
</feature>
<accession>A0A383EBT1</accession>
<evidence type="ECO:0000313" key="1">
    <source>
        <dbReference type="EMBL" id="SVE53825.1"/>
    </source>
</evidence>
<name>A0A383EBT1_9ZZZZ</name>
<gene>
    <name evidence="1" type="ORF">METZ01_LOCUS506679</name>
</gene>